<dbReference type="Proteomes" id="UP000610966">
    <property type="component" value="Unassembled WGS sequence"/>
</dbReference>
<comment type="caution">
    <text evidence="2">The sequence shown here is derived from an EMBL/GenBank/DDBJ whole genome shotgun (WGS) entry which is preliminary data.</text>
</comment>
<keyword evidence="3" id="KW-1185">Reference proteome</keyword>
<feature type="domain" description="HTH cro/C1-type" evidence="1">
    <location>
        <begin position="11"/>
        <end position="66"/>
    </location>
</feature>
<dbReference type="GO" id="GO:0003677">
    <property type="term" value="F:DNA binding"/>
    <property type="evidence" value="ECO:0007669"/>
    <property type="project" value="InterPro"/>
</dbReference>
<dbReference type="InterPro" id="IPR001387">
    <property type="entry name" value="Cro/C1-type_HTH"/>
</dbReference>
<sequence length="404" mass="44385">MDARNEIGQRIARARRRRGLSQSVLAGLIGRSESWLSQVERGQRSVDNHSVINALVGALGLTVDELTMRKTEAATRYQAASEIRRAMMGYDGLASLIDPRHVEGAPESLAWLRHEVRKVNWLYQATRYDETGRRLPRLIVATELGSRHAPAAQRRAYHTLRALTYHCTATTLRRVGEAELAWMAADRSLSAAQDAERSLLAAVSAYRLGYVFVRLGEADKAMHLVQRAADALGLSTKKSDPRALSIIGALHLGAVTAAASRYDHAAVASFLAKARNIAAIIGDDRNDFWTAFGLANVIIHEVSAAVEYGDARQAISRGESLNIAVLAPGLVGRRAQIHLDLARAYALQRKDAASVNMLLQAERLSSQLVRYGTRPRDLLTQLLKREHRASTPELRGLARRAGIT</sequence>
<evidence type="ECO:0000259" key="1">
    <source>
        <dbReference type="PROSITE" id="PS50943"/>
    </source>
</evidence>
<proteinExistence type="predicted"/>
<dbReference type="Pfam" id="PF13560">
    <property type="entry name" value="HTH_31"/>
    <property type="match status" value="1"/>
</dbReference>
<dbReference type="Gene3D" id="1.25.40.10">
    <property type="entry name" value="Tetratricopeptide repeat domain"/>
    <property type="match status" value="1"/>
</dbReference>
<reference evidence="2" key="1">
    <citation type="submission" date="2021-01" db="EMBL/GenBank/DDBJ databases">
        <title>Whole genome shotgun sequence of Sphaerimonospora thailandensis NBRC 107569.</title>
        <authorList>
            <person name="Komaki H."/>
            <person name="Tamura T."/>
        </authorList>
    </citation>
    <scope>NUCLEOTIDE SEQUENCE</scope>
    <source>
        <strain evidence="2">NBRC 107569</strain>
    </source>
</reference>
<name>A0A8J3VYP3_9ACTN</name>
<dbReference type="PROSITE" id="PS50943">
    <property type="entry name" value="HTH_CROC1"/>
    <property type="match status" value="1"/>
</dbReference>
<dbReference type="AlphaFoldDB" id="A0A8J3VYP3"/>
<evidence type="ECO:0000313" key="3">
    <source>
        <dbReference type="Proteomes" id="UP000610966"/>
    </source>
</evidence>
<dbReference type="Gene3D" id="1.10.260.40">
    <property type="entry name" value="lambda repressor-like DNA-binding domains"/>
    <property type="match status" value="1"/>
</dbReference>
<dbReference type="InterPro" id="IPR011990">
    <property type="entry name" value="TPR-like_helical_dom_sf"/>
</dbReference>
<gene>
    <name evidence="2" type="ORF">Mth01_14530</name>
</gene>
<dbReference type="SUPFAM" id="SSF47413">
    <property type="entry name" value="lambda repressor-like DNA-binding domains"/>
    <property type="match status" value="1"/>
</dbReference>
<evidence type="ECO:0000313" key="2">
    <source>
        <dbReference type="EMBL" id="GIH69200.1"/>
    </source>
</evidence>
<dbReference type="EMBL" id="BOOG01000013">
    <property type="protein sequence ID" value="GIH69200.1"/>
    <property type="molecule type" value="Genomic_DNA"/>
</dbReference>
<dbReference type="SMART" id="SM00530">
    <property type="entry name" value="HTH_XRE"/>
    <property type="match status" value="1"/>
</dbReference>
<dbReference type="RefSeq" id="WP_239089446.1">
    <property type="nucleotide sequence ID" value="NZ_BOOG01000013.1"/>
</dbReference>
<accession>A0A8J3VYP3</accession>
<organism evidence="2 3">
    <name type="scientific">Sphaerimonospora thailandensis</name>
    <dbReference type="NCBI Taxonomy" id="795644"/>
    <lineage>
        <taxon>Bacteria</taxon>
        <taxon>Bacillati</taxon>
        <taxon>Actinomycetota</taxon>
        <taxon>Actinomycetes</taxon>
        <taxon>Streptosporangiales</taxon>
        <taxon>Streptosporangiaceae</taxon>
        <taxon>Sphaerimonospora</taxon>
    </lineage>
</organism>
<dbReference type="CDD" id="cd00093">
    <property type="entry name" value="HTH_XRE"/>
    <property type="match status" value="1"/>
</dbReference>
<dbReference type="SUPFAM" id="SSF48452">
    <property type="entry name" value="TPR-like"/>
    <property type="match status" value="1"/>
</dbReference>
<protein>
    <submittedName>
        <fullName evidence="2">Transcriptional regulator</fullName>
    </submittedName>
</protein>
<dbReference type="InterPro" id="IPR010982">
    <property type="entry name" value="Lambda_DNA-bd_dom_sf"/>
</dbReference>